<sequence>MSDQSLPTGTASRAAVPRVTVTRTTGACAALTLCLAIAGVNLPNPLAPLYSDRFHLTPLLQSTLFSVYLAALMLTLAATVLDPRRRSRTMTDEVRTLVTALVLTLAADLVMLAGTAAFPVLLAGRAVAGVAAGLATGSAAAVALAGLGESARTVAAGAAVVGALAANIGGGTVATLTGSGTASCLAVYLGHALLAGVLAVTLAASARRRPADVTAAGKPSAAPGRTPVVRVVGGYRQRHRVAGYLIGVMSWTAAGIVLALVATRVRQTSPDLSLLGAMAPGVVFLAVSWVGQLLVNRRILRLRAWQTSLPLVLGLAGLGVALDAGNYPAVLAAAAVCGLGQGPCYSLGLATVTHGLPPERQGRAASVYAAVAYGCCGVLTVLAGLLATAAGVAETFTVTAVVCAVSGVTATLLAGPRLPLVRLAQVVAVAPPVRAAHGARG</sequence>
<name>A0A3D4SWW5_9CORY</name>
<dbReference type="Proteomes" id="UP000261739">
    <property type="component" value="Unassembled WGS sequence"/>
</dbReference>
<feature type="transmembrane region" description="Helical" evidence="1">
    <location>
        <begin position="307"/>
        <end position="324"/>
    </location>
</feature>
<feature type="transmembrane region" description="Helical" evidence="1">
    <location>
        <begin position="330"/>
        <end position="353"/>
    </location>
</feature>
<accession>A0A3D4SWW5</accession>
<dbReference type="InterPro" id="IPR011701">
    <property type="entry name" value="MFS"/>
</dbReference>
<comment type="caution">
    <text evidence="2">The sequence shown here is derived from an EMBL/GenBank/DDBJ whole genome shotgun (WGS) entry which is preliminary data.</text>
</comment>
<feature type="transmembrane region" description="Helical" evidence="1">
    <location>
        <begin position="274"/>
        <end position="295"/>
    </location>
</feature>
<keyword evidence="1" id="KW-0812">Transmembrane</keyword>
<evidence type="ECO:0000313" key="3">
    <source>
        <dbReference type="Proteomes" id="UP000261739"/>
    </source>
</evidence>
<dbReference type="STRING" id="863239.GCA_000213935_01473"/>
<feature type="transmembrane region" description="Helical" evidence="1">
    <location>
        <begin position="241"/>
        <end position="262"/>
    </location>
</feature>
<feature type="transmembrane region" description="Helical" evidence="1">
    <location>
        <begin position="365"/>
        <end position="390"/>
    </location>
</feature>
<dbReference type="AlphaFoldDB" id="A0A3D4SWW5"/>
<keyword evidence="1" id="KW-1133">Transmembrane helix</keyword>
<dbReference type="SUPFAM" id="SSF103473">
    <property type="entry name" value="MFS general substrate transporter"/>
    <property type="match status" value="1"/>
</dbReference>
<dbReference type="EMBL" id="DQID01000083">
    <property type="protein sequence ID" value="HCT13773.1"/>
    <property type="molecule type" value="Genomic_DNA"/>
</dbReference>
<evidence type="ECO:0000313" key="2">
    <source>
        <dbReference type="EMBL" id="HCT13773.1"/>
    </source>
</evidence>
<feature type="transmembrane region" description="Helical" evidence="1">
    <location>
        <begin position="154"/>
        <end position="173"/>
    </location>
</feature>
<feature type="transmembrane region" description="Helical" evidence="1">
    <location>
        <begin position="62"/>
        <end position="82"/>
    </location>
</feature>
<feature type="transmembrane region" description="Helical" evidence="1">
    <location>
        <begin position="185"/>
        <end position="204"/>
    </location>
</feature>
<evidence type="ECO:0000256" key="1">
    <source>
        <dbReference type="SAM" id="Phobius"/>
    </source>
</evidence>
<dbReference type="GO" id="GO:0022857">
    <property type="term" value="F:transmembrane transporter activity"/>
    <property type="evidence" value="ECO:0007669"/>
    <property type="project" value="InterPro"/>
</dbReference>
<feature type="transmembrane region" description="Helical" evidence="1">
    <location>
        <begin position="396"/>
        <end position="415"/>
    </location>
</feature>
<dbReference type="Gene3D" id="1.20.1250.20">
    <property type="entry name" value="MFS general substrate transporter like domains"/>
    <property type="match status" value="1"/>
</dbReference>
<feature type="transmembrane region" description="Helical" evidence="1">
    <location>
        <begin position="94"/>
        <end position="120"/>
    </location>
</feature>
<gene>
    <name evidence="2" type="ORF">DIW82_02970</name>
</gene>
<feature type="transmembrane region" description="Helical" evidence="1">
    <location>
        <begin position="126"/>
        <end position="147"/>
    </location>
</feature>
<organism evidence="2 3">
    <name type="scientific">Corynebacterium nuruki</name>
    <dbReference type="NCBI Taxonomy" id="1032851"/>
    <lineage>
        <taxon>Bacteria</taxon>
        <taxon>Bacillati</taxon>
        <taxon>Actinomycetota</taxon>
        <taxon>Actinomycetes</taxon>
        <taxon>Mycobacteriales</taxon>
        <taxon>Corynebacteriaceae</taxon>
        <taxon>Corynebacterium</taxon>
    </lineage>
</organism>
<keyword evidence="1" id="KW-0472">Membrane</keyword>
<reference evidence="2 3" key="1">
    <citation type="journal article" date="2018" name="Nat. Biotechnol.">
        <title>A standardized bacterial taxonomy based on genome phylogeny substantially revises the tree of life.</title>
        <authorList>
            <person name="Parks D.H."/>
            <person name="Chuvochina M."/>
            <person name="Waite D.W."/>
            <person name="Rinke C."/>
            <person name="Skarshewski A."/>
            <person name="Chaumeil P.A."/>
            <person name="Hugenholtz P."/>
        </authorList>
    </citation>
    <scope>NUCLEOTIDE SEQUENCE [LARGE SCALE GENOMIC DNA]</scope>
    <source>
        <strain evidence="2">UBA11247</strain>
    </source>
</reference>
<proteinExistence type="predicted"/>
<dbReference type="Pfam" id="PF07690">
    <property type="entry name" value="MFS_1"/>
    <property type="match status" value="1"/>
</dbReference>
<feature type="transmembrane region" description="Helical" evidence="1">
    <location>
        <begin position="21"/>
        <end position="42"/>
    </location>
</feature>
<dbReference type="InterPro" id="IPR036259">
    <property type="entry name" value="MFS_trans_sf"/>
</dbReference>
<protein>
    <submittedName>
        <fullName evidence="2">MFS transporter</fullName>
    </submittedName>
</protein>